<evidence type="ECO:0000313" key="2">
    <source>
        <dbReference type="EMBL" id="VVC37434.1"/>
    </source>
</evidence>
<feature type="region of interest" description="Disordered" evidence="1">
    <location>
        <begin position="57"/>
        <end position="76"/>
    </location>
</feature>
<dbReference type="AlphaFoldDB" id="A0A5E4N776"/>
<evidence type="ECO:0000256" key="1">
    <source>
        <dbReference type="SAM" id="MobiDB-lite"/>
    </source>
</evidence>
<name>A0A5E4N776_9HEMI</name>
<dbReference type="OrthoDB" id="6593296at2759"/>
<dbReference type="EMBL" id="CABPRJ010001447">
    <property type="protein sequence ID" value="VVC37434.1"/>
    <property type="molecule type" value="Genomic_DNA"/>
</dbReference>
<accession>A0A5E4N776</accession>
<feature type="compositionally biased region" description="Basic and acidic residues" evidence="1">
    <location>
        <begin position="66"/>
        <end position="76"/>
    </location>
</feature>
<protein>
    <submittedName>
        <fullName evidence="2">Uncharacterized protein</fullName>
    </submittedName>
</protein>
<sequence length="355" mass="40230">MNFITANDGAENHIGSVDSDKASYYSISDENYTKTTAKDDVEKIETLTKVINYTKSNSSSLNKTSETVDIHSRESRSLSSIDEIDDDRNNLSVKKALSLMTINDLDQFINVYKIITNPDPNIDKTIKKASMDQLLSGELLNRENFHNLYEAEPEELAAEEEVKDKVVNDYTFFDVYDHIEGWKNRILPMLNQIENINQEYKTIGPQDATADNLKVHEEPIPNSLIKEAVENDDIITDSFRFLSNIDKYMGAGVLSPKFHSKVIETDQLKTSYDEIKNSDGVLQSDKISKLQIPIKHGRVTTKYLSSQRTLLIPSNTYLPISNETNVDELEVKTYFIEADVQDPSSLEMKCSCTAL</sequence>
<reference evidence="2 3" key="1">
    <citation type="submission" date="2019-08" db="EMBL/GenBank/DDBJ databases">
        <authorList>
            <person name="Alioto T."/>
            <person name="Alioto T."/>
            <person name="Gomez Garrido J."/>
        </authorList>
    </citation>
    <scope>NUCLEOTIDE SEQUENCE [LARGE SCALE GENOMIC DNA]</scope>
</reference>
<keyword evidence="3" id="KW-1185">Reference proteome</keyword>
<dbReference type="Proteomes" id="UP000325440">
    <property type="component" value="Unassembled WGS sequence"/>
</dbReference>
<evidence type="ECO:0000313" key="3">
    <source>
        <dbReference type="Proteomes" id="UP000325440"/>
    </source>
</evidence>
<organism evidence="2 3">
    <name type="scientific">Cinara cedri</name>
    <dbReference type="NCBI Taxonomy" id="506608"/>
    <lineage>
        <taxon>Eukaryota</taxon>
        <taxon>Metazoa</taxon>
        <taxon>Ecdysozoa</taxon>
        <taxon>Arthropoda</taxon>
        <taxon>Hexapoda</taxon>
        <taxon>Insecta</taxon>
        <taxon>Pterygota</taxon>
        <taxon>Neoptera</taxon>
        <taxon>Paraneoptera</taxon>
        <taxon>Hemiptera</taxon>
        <taxon>Sternorrhyncha</taxon>
        <taxon>Aphidomorpha</taxon>
        <taxon>Aphidoidea</taxon>
        <taxon>Aphididae</taxon>
        <taxon>Lachninae</taxon>
        <taxon>Cinara</taxon>
    </lineage>
</organism>
<gene>
    <name evidence="2" type="ORF">CINCED_3A003507</name>
</gene>
<proteinExistence type="predicted"/>